<gene>
    <name evidence="6" type="ORF">ALV80_00165</name>
</gene>
<keyword evidence="3" id="KW-0808">Transferase</keyword>
<evidence type="ECO:0000313" key="7">
    <source>
        <dbReference type="Proteomes" id="UP000063930"/>
    </source>
</evidence>
<comment type="similarity">
    <text evidence="1">Belongs to the N(4)/N(6)-methyltransferase family.</text>
</comment>
<dbReference type="Gene3D" id="3.40.50.150">
    <property type="entry name" value="Vaccinia Virus protein VP39"/>
    <property type="match status" value="1"/>
</dbReference>
<dbReference type="EMBL" id="CP012381">
    <property type="protein sequence ID" value="ALI51720.1"/>
    <property type="molecule type" value="Genomic_DNA"/>
</dbReference>
<proteinExistence type="inferred from homology"/>
<dbReference type="Pfam" id="PF01555">
    <property type="entry name" value="N6_N4_Mtase"/>
    <property type="match status" value="1"/>
</dbReference>
<sequence length="695" mass="79820">MAAIDDLINQISDRVLRDRIRKETNRLQHNKKFGLVFEEHLPECTPLYDVKIKVGSKVAVKEKTIDNIFVVKKINNQIAVCNQLGTAKIKNIPLANLVAIAEFGDPIYPYLKKVDSISTAPKSNLWHELIEADNYHALQLLEYTYIEKMDCIYIDPPYNTGAKDWKYNNNYVDSSDSYRHSKWLSFMEKRLRLAKKLLKKETGTLIVAIDDYEINHLRDLLEEIFPSFEINTVIINHHPQGGSANNVSRTHEYALFVTPKGKQLLFGKKSIVKDEKWSLMRGGTDRRNLRIGRPNSFYAIFVNKKNGKVVGVGPHLDVNDTYELDTAPNNCKAFYPIGRDGTERVWRYERSSMLNKIKAGRIVCTKNETLQVVKHRDNAKYSPITSVWTGSQYNASQYGTSLLYDIFSKENRFAYPKSLYTVRDCINAVVQNRPNAKILDFFAGSATTLHAVNLLNAQDGGNRQCILVTNNEVSNSEEKKLKEKGVNPEDREWERWGIAHYIAWPRIKQTILGKDIKGNALKGDYNPKILAYISVGKQSIKVDEKNLKRTAYVKKNIPIYPNVREIKKSDGFKSNVIYFKLGFLDKNSVALGLQFKKLLPVLWMKAGNIGECPEIKDDKLESSYIFEKNNFAILLDEKNYSAFEEKVNNNEKINTVFIVTDSDNGYHEMISHLNVKNTYQLYKDYLDNFRINTKG</sequence>
<protein>
    <recommendedName>
        <fullName evidence="5">DNA methylase N-4/N-6 domain-containing protein</fullName>
    </recommendedName>
</protein>
<dbReference type="GO" id="GO:0003677">
    <property type="term" value="F:DNA binding"/>
    <property type="evidence" value="ECO:0007669"/>
    <property type="project" value="InterPro"/>
</dbReference>
<dbReference type="GO" id="GO:0032259">
    <property type="term" value="P:methylation"/>
    <property type="evidence" value="ECO:0007669"/>
    <property type="project" value="UniProtKB-KW"/>
</dbReference>
<name>A0AAC9EYZ9_LACHE</name>
<dbReference type="PROSITE" id="PS00092">
    <property type="entry name" value="N6_MTASE"/>
    <property type="match status" value="1"/>
</dbReference>
<evidence type="ECO:0000256" key="1">
    <source>
        <dbReference type="ARBA" id="ARBA00006594"/>
    </source>
</evidence>
<keyword evidence="4" id="KW-0680">Restriction system</keyword>
<dbReference type="InterPro" id="IPR002052">
    <property type="entry name" value="DNA_methylase_N6_adenine_CS"/>
</dbReference>
<dbReference type="SUPFAM" id="SSF53335">
    <property type="entry name" value="S-adenosyl-L-methionine-dependent methyltransferases"/>
    <property type="match status" value="1"/>
</dbReference>
<reference evidence="6 7" key="1">
    <citation type="submission" date="2015-08" db="EMBL/GenBank/DDBJ databases">
        <title>Complete genome sequence of Lactobacillus helveticus CAUH18, a probiotic strain originated from koumiss.</title>
        <authorList>
            <person name="Yang Y."/>
            <person name="Hao Y."/>
        </authorList>
    </citation>
    <scope>NUCLEOTIDE SEQUENCE [LARGE SCALE GENOMIC DNA]</scope>
    <source>
        <strain evidence="6 7">CAUH18</strain>
    </source>
</reference>
<dbReference type="InterPro" id="IPR002941">
    <property type="entry name" value="DNA_methylase_N4/N6"/>
</dbReference>
<organism evidence="6 7">
    <name type="scientific">Lactobacillus helveticus</name>
    <name type="common">Lactobacillus suntoryeus</name>
    <dbReference type="NCBI Taxonomy" id="1587"/>
    <lineage>
        <taxon>Bacteria</taxon>
        <taxon>Bacillati</taxon>
        <taxon>Bacillota</taxon>
        <taxon>Bacilli</taxon>
        <taxon>Lactobacillales</taxon>
        <taxon>Lactobacillaceae</taxon>
        <taxon>Lactobacillus</taxon>
    </lineage>
</organism>
<feature type="domain" description="DNA methylase N-4/N-6" evidence="5">
    <location>
        <begin position="150"/>
        <end position="457"/>
    </location>
</feature>
<evidence type="ECO:0000313" key="6">
    <source>
        <dbReference type="EMBL" id="ALI51720.1"/>
    </source>
</evidence>
<accession>A0AAC9EYZ9</accession>
<dbReference type="AlphaFoldDB" id="A0AAC9EYZ9"/>
<dbReference type="InterPro" id="IPR029063">
    <property type="entry name" value="SAM-dependent_MTases_sf"/>
</dbReference>
<dbReference type="GO" id="GO:0008170">
    <property type="term" value="F:N-methyltransferase activity"/>
    <property type="evidence" value="ECO:0007669"/>
    <property type="project" value="InterPro"/>
</dbReference>
<dbReference type="Proteomes" id="UP000063930">
    <property type="component" value="Chromosome"/>
</dbReference>
<dbReference type="REBASE" id="127988">
    <property type="entry name" value="M.Lhe18ORF165P"/>
</dbReference>
<evidence type="ECO:0000256" key="3">
    <source>
        <dbReference type="ARBA" id="ARBA00022679"/>
    </source>
</evidence>
<evidence type="ECO:0000259" key="5">
    <source>
        <dbReference type="Pfam" id="PF01555"/>
    </source>
</evidence>
<keyword evidence="2" id="KW-0489">Methyltransferase</keyword>
<evidence type="ECO:0000256" key="2">
    <source>
        <dbReference type="ARBA" id="ARBA00022603"/>
    </source>
</evidence>
<evidence type="ECO:0000256" key="4">
    <source>
        <dbReference type="ARBA" id="ARBA00022747"/>
    </source>
</evidence>
<dbReference type="GO" id="GO:0009307">
    <property type="term" value="P:DNA restriction-modification system"/>
    <property type="evidence" value="ECO:0007669"/>
    <property type="project" value="UniProtKB-KW"/>
</dbReference>
<dbReference type="RefSeq" id="WP_054607115.1">
    <property type="nucleotide sequence ID" value="NZ_CP012381.1"/>
</dbReference>